<proteinExistence type="predicted"/>
<comment type="caution">
    <text evidence="1">The sequence shown here is derived from an EMBL/GenBank/DDBJ whole genome shotgun (WGS) entry which is preliminary data.</text>
</comment>
<feature type="non-terminal residue" evidence="1">
    <location>
        <position position="412"/>
    </location>
</feature>
<evidence type="ECO:0000313" key="1">
    <source>
        <dbReference type="EMBL" id="CAG8633255.1"/>
    </source>
</evidence>
<feature type="non-terminal residue" evidence="1">
    <location>
        <position position="1"/>
    </location>
</feature>
<organism evidence="1 2">
    <name type="scientific">Scutellospora calospora</name>
    <dbReference type="NCBI Taxonomy" id="85575"/>
    <lineage>
        <taxon>Eukaryota</taxon>
        <taxon>Fungi</taxon>
        <taxon>Fungi incertae sedis</taxon>
        <taxon>Mucoromycota</taxon>
        <taxon>Glomeromycotina</taxon>
        <taxon>Glomeromycetes</taxon>
        <taxon>Diversisporales</taxon>
        <taxon>Gigasporaceae</taxon>
        <taxon>Scutellospora</taxon>
    </lineage>
</organism>
<gene>
    <name evidence="1" type="ORF">SCALOS_LOCUS8044</name>
</gene>
<sequence>NKVVLNFETKLCHQKGLGKILPAIGYTISFEESTNIVKKAILWNAGVYPLIYERVCENVHDAEQLWNTTTSIKTQIMRFFDSPGTKQGIKICAVKYLQSVVKVQSRHVHDSQQNDISLALCPPSHPILNPLMLEKESISIINGMYNLLYKESSSVITAIINALGPVFRSRPQYIYPLIKIVKKWKNNPPDHLHEIAFKSVKKVIKIQLTSLLRIPVFESSSFANEIFDTILVLGGKNDPMKFPRQYRRLLQQKEGMDDGRSSLQKVYGGSQRSAQGAPMLPIDPTQFALPFVVDVIHLALQAIPQERLNQAKQALQQREARLAALRTLPTQLPTTKQERRNRNKTLDPRLEFVRDVTPKSPSPPPVDMTEDEIMPIKTESSSSSQQENSTINHELSPSNLYDDDMEIEDTVP</sequence>
<evidence type="ECO:0000313" key="2">
    <source>
        <dbReference type="Proteomes" id="UP000789860"/>
    </source>
</evidence>
<reference evidence="1" key="1">
    <citation type="submission" date="2021-06" db="EMBL/GenBank/DDBJ databases">
        <authorList>
            <person name="Kallberg Y."/>
            <person name="Tangrot J."/>
            <person name="Rosling A."/>
        </authorList>
    </citation>
    <scope>NUCLEOTIDE SEQUENCE</scope>
    <source>
        <strain evidence="1">AU212A</strain>
    </source>
</reference>
<dbReference type="Proteomes" id="UP000789860">
    <property type="component" value="Unassembled WGS sequence"/>
</dbReference>
<name>A0ACA9N7F1_9GLOM</name>
<accession>A0ACA9N7F1</accession>
<dbReference type="EMBL" id="CAJVPM010020108">
    <property type="protein sequence ID" value="CAG8633255.1"/>
    <property type="molecule type" value="Genomic_DNA"/>
</dbReference>
<protein>
    <submittedName>
        <fullName evidence="1">7250_t:CDS:1</fullName>
    </submittedName>
</protein>
<keyword evidence="2" id="KW-1185">Reference proteome</keyword>